<organism evidence="2 3">
    <name type="scientific">Callosobruchus maculatus</name>
    <name type="common">Southern cowpea weevil</name>
    <name type="synonym">Pulse bruchid</name>
    <dbReference type="NCBI Taxonomy" id="64391"/>
    <lineage>
        <taxon>Eukaryota</taxon>
        <taxon>Metazoa</taxon>
        <taxon>Ecdysozoa</taxon>
        <taxon>Arthropoda</taxon>
        <taxon>Hexapoda</taxon>
        <taxon>Insecta</taxon>
        <taxon>Pterygota</taxon>
        <taxon>Neoptera</taxon>
        <taxon>Endopterygota</taxon>
        <taxon>Coleoptera</taxon>
        <taxon>Polyphaga</taxon>
        <taxon>Cucujiformia</taxon>
        <taxon>Chrysomeloidea</taxon>
        <taxon>Chrysomelidae</taxon>
        <taxon>Bruchinae</taxon>
        <taxon>Bruchini</taxon>
        <taxon>Callosobruchus</taxon>
    </lineage>
</organism>
<accession>A0A653DGP1</accession>
<feature type="compositionally biased region" description="Low complexity" evidence="1">
    <location>
        <begin position="799"/>
        <end position="810"/>
    </location>
</feature>
<keyword evidence="3" id="KW-1185">Reference proteome</keyword>
<dbReference type="EMBL" id="CAACVG010011992">
    <property type="protein sequence ID" value="VEN59350.1"/>
    <property type="molecule type" value="Genomic_DNA"/>
</dbReference>
<feature type="compositionally biased region" description="Basic and acidic residues" evidence="1">
    <location>
        <begin position="247"/>
        <end position="264"/>
    </location>
</feature>
<feature type="region of interest" description="Disordered" evidence="1">
    <location>
        <begin position="966"/>
        <end position="1011"/>
    </location>
</feature>
<feature type="compositionally biased region" description="Basic and acidic residues" evidence="1">
    <location>
        <begin position="1461"/>
        <end position="1470"/>
    </location>
</feature>
<feature type="region of interest" description="Disordered" evidence="1">
    <location>
        <begin position="599"/>
        <end position="738"/>
    </location>
</feature>
<feature type="compositionally biased region" description="Basic and acidic residues" evidence="1">
    <location>
        <begin position="758"/>
        <end position="781"/>
    </location>
</feature>
<name>A0A653DGP1_CALMS</name>
<feature type="compositionally biased region" description="Polar residues" evidence="1">
    <location>
        <begin position="226"/>
        <end position="245"/>
    </location>
</feature>
<feature type="compositionally biased region" description="Basic and acidic residues" evidence="1">
    <location>
        <begin position="599"/>
        <end position="609"/>
    </location>
</feature>
<feature type="region of interest" description="Disordered" evidence="1">
    <location>
        <begin position="498"/>
        <end position="552"/>
    </location>
</feature>
<evidence type="ECO:0000256" key="1">
    <source>
        <dbReference type="SAM" id="MobiDB-lite"/>
    </source>
</evidence>
<evidence type="ECO:0000313" key="3">
    <source>
        <dbReference type="Proteomes" id="UP000410492"/>
    </source>
</evidence>
<proteinExistence type="predicted"/>
<feature type="compositionally biased region" description="Low complexity" evidence="1">
    <location>
        <begin position="531"/>
        <end position="542"/>
    </location>
</feature>
<feature type="compositionally biased region" description="Basic and acidic residues" evidence="1">
    <location>
        <begin position="1035"/>
        <end position="1048"/>
    </location>
</feature>
<feature type="compositionally biased region" description="Basic and acidic residues" evidence="1">
    <location>
        <begin position="204"/>
        <end position="221"/>
    </location>
</feature>
<feature type="region of interest" description="Disordered" evidence="1">
    <location>
        <begin position="181"/>
        <end position="271"/>
    </location>
</feature>
<feature type="compositionally biased region" description="Low complexity" evidence="1">
    <location>
        <begin position="610"/>
        <end position="619"/>
    </location>
</feature>
<feature type="compositionally biased region" description="Polar residues" evidence="1">
    <location>
        <begin position="914"/>
        <end position="942"/>
    </location>
</feature>
<feature type="region of interest" description="Disordered" evidence="1">
    <location>
        <begin position="386"/>
        <end position="406"/>
    </location>
</feature>
<feature type="region of interest" description="Disordered" evidence="1">
    <location>
        <begin position="1950"/>
        <end position="1979"/>
    </location>
</feature>
<feature type="region of interest" description="Disordered" evidence="1">
    <location>
        <begin position="1029"/>
        <end position="1054"/>
    </location>
</feature>
<feature type="compositionally biased region" description="Polar residues" evidence="1">
    <location>
        <begin position="678"/>
        <end position="695"/>
    </location>
</feature>
<feature type="compositionally biased region" description="Polar residues" evidence="1">
    <location>
        <begin position="1632"/>
        <end position="1663"/>
    </location>
</feature>
<feature type="region of interest" description="Disordered" evidence="1">
    <location>
        <begin position="1631"/>
        <end position="1679"/>
    </location>
</feature>
<feature type="region of interest" description="Disordered" evidence="1">
    <location>
        <begin position="1498"/>
        <end position="1544"/>
    </location>
</feature>
<evidence type="ECO:0000313" key="2">
    <source>
        <dbReference type="EMBL" id="VEN59350.1"/>
    </source>
</evidence>
<sequence length="1994" mass="222797">MRLEEYRGILIRMWFETMRRLNNNNYNTETSNSNAFWDVWRGVVQDVVGYILRGNLPIPHDQNRYGSYESHPPAVVRLNQNYNAYNEYRPASEYSHQYNPEYIPEYNPPTMTRQQVIPYDNDPRGIWRHTSQIPTFRPREINSLKRRRSRSHLDDVFLPNHDGDECYKNGRQERNRYAYGRRNLHQITREDNRKSSSLEGAKMCYDKRQKLESKKPSKEAPVHNATKINEQATVNNKNNCKSSLPSEKVHKSGAEEQPTKKSDESAMISNDSTSSDLFKDIITTKSYLADRFSDTGSSCDFTENLSVVDMEISSQESTPKKMIIDQSCVDDHDKGTKELKNIYKKIDAMIMDKLKEPQNTSEANNIEASESSGDQIKNVVNIKGYKEPQNASERNNATKKSEEINKTVLSDIHSKNVAYMQKIEPERKTEGDNKVDMLYKRSESKESVSYRITPGYTIPKKIQAPQPSKQKAFSDINDVYSTDTRVLFEDLIGMSKSTGDITRRKNDMKGSLNSSDKTKPPNSRSHPDMLNTNSIHTNSNTSKPETSAVRLGMGPKVSNFRRSLDQSRSPIDYSSIEANVPNSKSYNCVPKKISFRRYSDRRRSVESSKSESNISPVSPFRSPVDASNLSDSSSKSSNCNRPESTLKSSNSDRNSDYNSRSPSTLVDSDNRSSKPESVDTSQNASRSENVQTKFGTTRPKDPPGNRSLFKSSNQIRPGGDGRTNSVPNGGHITPKSDCVENGFRRYYYTIQWDKCKAERSNVRPADDRNNQRKEAGGDKNIRLAGRPISLSGNARDVAYDSSSQDSSYSARSRENISSKHFAADLTSDETTDSSRDSGYKKSESISGNRSTSNNSKNMKPKQIVDRDRVPKTRPENTARLSLDSKLERSKMKRKMDNKTSTIARKKQRLDKRSSATSVPSDPRSHATSNMEKQNKSNNNDLELTSEKGICNTKAGLIVILEKASTKPTNSLGNTHSGSTSNNSSDDSTLNNLTTDLPSSSHTGVSHEHSKNVESDNICTIKEKIHNDLSDAASQKCDEHKSGHADKSEVPSQNLSYNDFDPVEEAVKSVVNGNRVSEDVIVALRKISASNNDDNKLKVTSNNLISDPDLDQESVITPIKEESDMLVNNIKKSVDGKSKDNSPEVTKIPLDIKSHIISTTSQDMYIKENLGNIEQIFDGKNSVLVSSSEVTVQIVESNLCHADVFSVSTCESLSIKMHEVSITSFEAGTCSPLPDFTFEPGKAKSSLIEPPDYDTVTILKPAEIIESAVYVYKIVEEQDIPIIDLIDDKPDSLDIPIIDLIDNKPDSHVIDLTEEVDVKKEEPVDDAADIYDLLKKAADSSEQITLYRSDETVNDSLDVQVTSVSISPPKSGSCGVKQESDGDDEVKKEMDEESEEPDSIFTEIELLNISRKTAKPEPVKMEVDEPASEEIIYIKDELDNNTPESASKEGTDSRGLGNVEKMSTEKEKEPQNADAQCEVSSFQNVSAINNVVLGDESSCSNENISGNDSAILPGTTPKISESTSQDDRSNQGCIANRNTAKDRHNEPIQEKVVKSKSVEAEIVDALHKIDEIIEKEENNRAINKISSQPSASITESSEEGTQQPAAQQPLSIPTSTPTTSVTILQNEVLNPPVVSQPTISPQTSFEASASYGTDNSIQRNNVVQDTRRDGSSETQSPSVIQTQDSLLQQDIWNISGILAKYLIRMHCLKACCDNYNKMLALYKLIDPTMYHNESNVMSELHERRLCTYATAMKASLQHYTFTLPPIPEDVLKVTFNRVKKLLPLPHLDIRWIIFVLFSLMKKQATYYYSHVSLKYLYIYLASASQQLNGPNRSVLVQQQLLQQQQHLAPDQLCALKNQIQQFNNICSTQQQLLNSKPQTTKTTTQRKRASKRSNISENPNPSTTNGKNQVQLRRSPPSYAESVSSRQQDPNNSTRVASAINPKTMAQLLQATPQVQSSSRVVSGTMTSPTHTMSVPNTSSAHFSTPVIRLKIHRH</sequence>
<dbReference type="OrthoDB" id="6783734at2759"/>
<feature type="compositionally biased region" description="Polar residues" evidence="1">
    <location>
        <begin position="1582"/>
        <end position="1605"/>
    </location>
</feature>
<feature type="region of interest" description="Disordered" evidence="1">
    <location>
        <begin position="1875"/>
        <end position="1934"/>
    </location>
</feature>
<feature type="compositionally biased region" description="Low complexity" evidence="1">
    <location>
        <begin position="1606"/>
        <end position="1617"/>
    </location>
</feature>
<reference evidence="2 3" key="1">
    <citation type="submission" date="2019-01" db="EMBL/GenBank/DDBJ databases">
        <authorList>
            <person name="Sayadi A."/>
        </authorList>
    </citation>
    <scope>NUCLEOTIDE SEQUENCE [LARGE SCALE GENOMIC DNA]</scope>
</reference>
<feature type="compositionally biased region" description="Basic and acidic residues" evidence="1">
    <location>
        <begin position="862"/>
        <end position="897"/>
    </location>
</feature>
<gene>
    <name evidence="2" type="ORF">CALMAC_LOCUS17392</name>
</gene>
<feature type="compositionally biased region" description="Basic and acidic residues" evidence="1">
    <location>
        <begin position="187"/>
        <end position="196"/>
    </location>
</feature>
<feature type="region of interest" description="Disordered" evidence="1">
    <location>
        <begin position="1435"/>
        <end position="1474"/>
    </location>
</feature>
<feature type="compositionally biased region" description="Polar residues" evidence="1">
    <location>
        <begin position="1498"/>
        <end position="1507"/>
    </location>
</feature>
<feature type="compositionally biased region" description="Basic and acidic residues" evidence="1">
    <location>
        <begin position="832"/>
        <end position="843"/>
    </location>
</feature>
<feature type="compositionally biased region" description="Low complexity" evidence="1">
    <location>
        <begin position="627"/>
        <end position="663"/>
    </location>
</feature>
<feature type="compositionally biased region" description="Polar residues" evidence="1">
    <location>
        <begin position="844"/>
        <end position="857"/>
    </location>
</feature>
<feature type="region of interest" description="Disordered" evidence="1">
    <location>
        <begin position="1582"/>
        <end position="1617"/>
    </location>
</feature>
<feature type="compositionally biased region" description="Polar residues" evidence="1">
    <location>
        <begin position="1920"/>
        <end position="1934"/>
    </location>
</feature>
<protein>
    <submittedName>
        <fullName evidence="2">Uncharacterized protein</fullName>
    </submittedName>
</protein>
<dbReference type="Proteomes" id="UP000410492">
    <property type="component" value="Unassembled WGS sequence"/>
</dbReference>
<feature type="region of interest" description="Disordered" evidence="1">
    <location>
        <begin position="1363"/>
        <end position="1398"/>
    </location>
</feature>
<feature type="compositionally biased region" description="Basic and acidic residues" evidence="1">
    <location>
        <begin position="668"/>
        <end position="677"/>
    </location>
</feature>
<feature type="compositionally biased region" description="Polar residues" evidence="1">
    <location>
        <begin position="1891"/>
        <end position="1911"/>
    </location>
</feature>
<feature type="region of interest" description="Disordered" evidence="1">
    <location>
        <begin position="758"/>
        <end position="943"/>
    </location>
</feature>
<feature type="compositionally biased region" description="Polar residues" evidence="1">
    <location>
        <begin position="511"/>
        <end position="524"/>
    </location>
</feature>
<feature type="compositionally biased region" description="Low complexity" evidence="1">
    <location>
        <begin position="968"/>
        <end position="1000"/>
    </location>
</feature>